<dbReference type="EMBL" id="JAKNSF020000142">
    <property type="protein sequence ID" value="KAK7711738.1"/>
    <property type="molecule type" value="Genomic_DNA"/>
</dbReference>
<dbReference type="Proteomes" id="UP001430848">
    <property type="component" value="Unassembled WGS sequence"/>
</dbReference>
<evidence type="ECO:0000313" key="3">
    <source>
        <dbReference type="Proteomes" id="UP001430848"/>
    </source>
</evidence>
<evidence type="ECO:0000313" key="2">
    <source>
        <dbReference type="EMBL" id="KAK7711738.1"/>
    </source>
</evidence>
<keyword evidence="3" id="KW-1185">Reference proteome</keyword>
<proteinExistence type="predicted"/>
<comment type="caution">
    <text evidence="2">The sequence shown here is derived from an EMBL/GenBank/DDBJ whole genome shotgun (WGS) entry which is preliminary data.</text>
</comment>
<organism evidence="2 3">
    <name type="scientific">Diaporthe eres</name>
    <name type="common">Phomopsis oblonga</name>
    <dbReference type="NCBI Taxonomy" id="83184"/>
    <lineage>
        <taxon>Eukaryota</taxon>
        <taxon>Fungi</taxon>
        <taxon>Dikarya</taxon>
        <taxon>Ascomycota</taxon>
        <taxon>Pezizomycotina</taxon>
        <taxon>Sordariomycetes</taxon>
        <taxon>Sordariomycetidae</taxon>
        <taxon>Diaporthales</taxon>
        <taxon>Diaporthaceae</taxon>
        <taxon>Diaporthe</taxon>
        <taxon>Diaporthe eres species complex</taxon>
    </lineage>
</organism>
<name>A0ABR1NQT6_DIAER</name>
<accession>A0ABR1NQT6</accession>
<sequence length="615" mass="68602">MSSGYPKMEANSQVTSHSLLGLPREIRDHIYGFVICDFPLPHKVVCWPYSDYLHAGAHNPPVYDTTKNITETTILRTCHQIRSEAYVVMLKKHQLIRINVNNVLLSPHLIGALLHIVPMSEKALVTYPGFIMTHNIEGERDPDAEGVSQPWSFALPWRDLGMFCRAVSGGHVFSLDAKAEIRQQIILHDPFATTCKPDYMCVENQTKFLQPYQDYLGGSAHFSIIGNVDINLAASAVTEIKKLPPVDVTKMLNKYTRQDAIGQRQLLGRGLAKFSRSCLKALVEVSRLVDTDAWLESGPGGRPNEHVKAVRDIFNILSREHGAAQWEGTQEDYTWHMNRAIQAAASLLAERPPSPAQKSSVYYLNAKAHRYFSGSPAAAESMLRLALDMVAGEAFDDWKEQCLEEGQEIARWREIRNDSTPVQGQDSAGPSSIEGTKPTAIATAISSGNLDDNTAAGTAGSTVPDEEPPKKPEMTQNLWIFIFRGYPYDTYNRRHVLFYLDSPDVEDFHITAHAQRPTEDKPFEYVENIEEQWYPMSIDLIHGRVIGRVQVDSSGSRKLVDVIASTPVGGEPDWNCQHFVFNGLERLSEAGAISPEQLDDAKDWMTDSLLDGAIG</sequence>
<protein>
    <submittedName>
        <fullName evidence="2">Uncharacterized protein</fullName>
    </submittedName>
</protein>
<feature type="compositionally biased region" description="Polar residues" evidence="1">
    <location>
        <begin position="418"/>
        <end position="434"/>
    </location>
</feature>
<feature type="region of interest" description="Disordered" evidence="1">
    <location>
        <begin position="412"/>
        <end position="471"/>
    </location>
</feature>
<feature type="compositionally biased region" description="Polar residues" evidence="1">
    <location>
        <begin position="444"/>
        <end position="461"/>
    </location>
</feature>
<reference evidence="2 3" key="1">
    <citation type="submission" date="2024-02" db="EMBL/GenBank/DDBJ databases">
        <title>De novo assembly and annotation of 12 fungi associated with fruit tree decline syndrome in Ontario, Canada.</title>
        <authorList>
            <person name="Sulman M."/>
            <person name="Ellouze W."/>
            <person name="Ilyukhin E."/>
        </authorList>
    </citation>
    <scope>NUCLEOTIDE SEQUENCE [LARGE SCALE GENOMIC DNA]</scope>
    <source>
        <strain evidence="2 3">M169</strain>
    </source>
</reference>
<gene>
    <name evidence="2" type="ORF">SLS63_012577</name>
</gene>
<evidence type="ECO:0000256" key="1">
    <source>
        <dbReference type="SAM" id="MobiDB-lite"/>
    </source>
</evidence>